<dbReference type="SMART" id="SM00471">
    <property type="entry name" value="HDc"/>
    <property type="match status" value="1"/>
</dbReference>
<sequence length="206" mass="23991">MNFNNATEFVKRNFEEYPQHKLEFTYREKFSHTLRVLMWAEKLLETERADSDILLMAVIFHDVGYVVSSQNHMLYSANICRKYLEGQFCNQNYIDKVCEIIINHDDKKLIHVHGTCIEQILMIEADNLDESGALSILWDVVGTGKEENVSYLKAYERICQHPITDEKIDFLSVSSSARKIWKKKQKEYEIFTDALKRDLGIGSISG</sequence>
<gene>
    <name evidence="2" type="ORF">BEI61_04454</name>
</gene>
<organism evidence="2 3">
    <name type="scientific">Eisenbergiella tayi</name>
    <dbReference type="NCBI Taxonomy" id="1432052"/>
    <lineage>
        <taxon>Bacteria</taxon>
        <taxon>Bacillati</taxon>
        <taxon>Bacillota</taxon>
        <taxon>Clostridia</taxon>
        <taxon>Lachnospirales</taxon>
        <taxon>Lachnospiraceae</taxon>
        <taxon>Eisenbergiella</taxon>
    </lineage>
</organism>
<protein>
    <submittedName>
        <fullName evidence="2">HD domain protein</fullName>
    </submittedName>
</protein>
<dbReference type="Gene3D" id="1.10.3210.10">
    <property type="entry name" value="Hypothetical protein af1432"/>
    <property type="match status" value="1"/>
</dbReference>
<dbReference type="CDD" id="cd00077">
    <property type="entry name" value="HDc"/>
    <property type="match status" value="1"/>
</dbReference>
<feature type="domain" description="HD/PDEase" evidence="1">
    <location>
        <begin position="25"/>
        <end position="140"/>
    </location>
</feature>
<name>A0A1E3A5Z2_9FIRM</name>
<accession>A0A1E3A5Z2</accession>
<dbReference type="AlphaFoldDB" id="A0A1E3A5Z2"/>
<proteinExistence type="predicted"/>
<dbReference type="InterPro" id="IPR006674">
    <property type="entry name" value="HD_domain"/>
</dbReference>
<reference evidence="2 3" key="1">
    <citation type="submission" date="2016-07" db="EMBL/GenBank/DDBJ databases">
        <title>Characterization of isolates of Eisenbergiella tayi derived from blood cultures, using whole genome sequencing.</title>
        <authorList>
            <person name="Burdz T."/>
            <person name="Wiebe D."/>
            <person name="Huynh C."/>
            <person name="Bernard K."/>
        </authorList>
    </citation>
    <scope>NUCLEOTIDE SEQUENCE [LARGE SCALE GENOMIC DNA]</scope>
    <source>
        <strain evidence="2 3">NML 110608</strain>
    </source>
</reference>
<evidence type="ECO:0000313" key="2">
    <source>
        <dbReference type="EMBL" id="ODM03656.1"/>
    </source>
</evidence>
<dbReference type="EMBL" id="MCGH01000003">
    <property type="protein sequence ID" value="ODM03656.1"/>
    <property type="molecule type" value="Genomic_DNA"/>
</dbReference>
<dbReference type="InterPro" id="IPR003607">
    <property type="entry name" value="HD/PDEase_dom"/>
</dbReference>
<evidence type="ECO:0000259" key="1">
    <source>
        <dbReference type="SMART" id="SM00471"/>
    </source>
</evidence>
<comment type="caution">
    <text evidence="2">The sequence shown here is derived from an EMBL/GenBank/DDBJ whole genome shotgun (WGS) entry which is preliminary data.</text>
</comment>
<dbReference type="Pfam" id="PF01966">
    <property type="entry name" value="HD"/>
    <property type="match status" value="1"/>
</dbReference>
<dbReference type="Proteomes" id="UP000094067">
    <property type="component" value="Unassembled WGS sequence"/>
</dbReference>
<dbReference type="RefSeq" id="WP_069154084.1">
    <property type="nucleotide sequence ID" value="NZ_MCGH01000003.1"/>
</dbReference>
<dbReference type="SUPFAM" id="SSF109604">
    <property type="entry name" value="HD-domain/PDEase-like"/>
    <property type="match status" value="1"/>
</dbReference>
<evidence type="ECO:0000313" key="3">
    <source>
        <dbReference type="Proteomes" id="UP000094067"/>
    </source>
</evidence>